<dbReference type="InterPro" id="IPR006926">
    <property type="entry name" value="Vps16_N"/>
</dbReference>
<proteinExistence type="predicted"/>
<organism evidence="2 3">
    <name type="scientific">Caenorhabditis japonica</name>
    <dbReference type="NCBI Taxonomy" id="281687"/>
    <lineage>
        <taxon>Eukaryota</taxon>
        <taxon>Metazoa</taxon>
        <taxon>Ecdysozoa</taxon>
        <taxon>Nematoda</taxon>
        <taxon>Chromadorea</taxon>
        <taxon>Rhabditida</taxon>
        <taxon>Rhabditina</taxon>
        <taxon>Rhabditomorpha</taxon>
        <taxon>Rhabditoidea</taxon>
        <taxon>Rhabditidae</taxon>
        <taxon>Peloderinae</taxon>
        <taxon>Caenorhabditis</taxon>
    </lineage>
</organism>
<dbReference type="AlphaFoldDB" id="A0A8R1IRZ1"/>
<reference evidence="3" key="1">
    <citation type="submission" date="2010-08" db="EMBL/GenBank/DDBJ databases">
        <authorList>
            <consortium name="Caenorhabditis japonica Sequencing Consortium"/>
            <person name="Wilson R.K."/>
        </authorList>
    </citation>
    <scope>NUCLEOTIDE SEQUENCE [LARGE SCALE GENOMIC DNA]</scope>
    <source>
        <strain evidence="3">DF5081</strain>
    </source>
</reference>
<reference evidence="2" key="2">
    <citation type="submission" date="2022-06" db="UniProtKB">
        <authorList>
            <consortium name="EnsemblMetazoa"/>
        </authorList>
    </citation>
    <scope>IDENTIFICATION</scope>
    <source>
        <strain evidence="2">DF5081</strain>
    </source>
</reference>
<dbReference type="Proteomes" id="UP000005237">
    <property type="component" value="Unassembled WGS sequence"/>
</dbReference>
<protein>
    <submittedName>
        <fullName evidence="2">Vps16_N domain-containing protein</fullName>
    </submittedName>
</protein>
<evidence type="ECO:0000313" key="2">
    <source>
        <dbReference type="EnsemblMetazoa" id="CJA40519.1"/>
    </source>
</evidence>
<evidence type="ECO:0000259" key="1">
    <source>
        <dbReference type="Pfam" id="PF04841"/>
    </source>
</evidence>
<dbReference type="EnsemblMetazoa" id="CJA40519.1">
    <property type="protein sequence ID" value="CJA40519.1"/>
    <property type="gene ID" value="WBGene00216367"/>
</dbReference>
<dbReference type="Pfam" id="PF04841">
    <property type="entry name" value="Vps16_N"/>
    <property type="match status" value="1"/>
</dbReference>
<name>A0A8R1IRZ1_CAEJA</name>
<evidence type="ECO:0000313" key="3">
    <source>
        <dbReference type="Proteomes" id="UP000005237"/>
    </source>
</evidence>
<dbReference type="GO" id="GO:0006886">
    <property type="term" value="P:intracellular protein transport"/>
    <property type="evidence" value="ECO:0007669"/>
    <property type="project" value="InterPro"/>
</dbReference>
<dbReference type="GO" id="GO:0005737">
    <property type="term" value="C:cytoplasm"/>
    <property type="evidence" value="ECO:0007669"/>
    <property type="project" value="InterPro"/>
</dbReference>
<accession>A0A8R1IRZ1</accession>
<keyword evidence="3" id="KW-1185">Reference proteome</keyword>
<sequence>MGNSAVFVQISPSLTIFINVSSRRKPGDEVLIYEKMTANARISVEPDGVRLFENTQVEFVEATSREKIA</sequence>
<feature type="domain" description="Vps16 N-terminal" evidence="1">
    <location>
        <begin position="2"/>
        <end position="69"/>
    </location>
</feature>